<dbReference type="Pfam" id="PF06526">
    <property type="entry name" value="DUF1107"/>
    <property type="match status" value="1"/>
</dbReference>
<dbReference type="EMBL" id="BAABFC010000006">
    <property type="protein sequence ID" value="GAA4495585.1"/>
    <property type="molecule type" value="Genomic_DNA"/>
</dbReference>
<dbReference type="Gene3D" id="3.30.1910.10">
    <property type="entry name" value="so0334 like domain"/>
    <property type="match status" value="1"/>
</dbReference>
<evidence type="ECO:0000313" key="1">
    <source>
        <dbReference type="EMBL" id="GAA4495585.1"/>
    </source>
</evidence>
<dbReference type="RefSeq" id="WP_345010518.1">
    <property type="nucleotide sequence ID" value="NZ_BAABFC010000006.1"/>
</dbReference>
<reference evidence="2" key="1">
    <citation type="journal article" date="2019" name="Int. J. Syst. Evol. Microbiol.">
        <title>The Global Catalogue of Microorganisms (GCM) 10K type strain sequencing project: providing services to taxonomists for standard genome sequencing and annotation.</title>
        <authorList>
            <consortium name="The Broad Institute Genomics Platform"/>
            <consortium name="The Broad Institute Genome Sequencing Center for Infectious Disease"/>
            <person name="Wu L."/>
            <person name="Ma J."/>
        </authorList>
    </citation>
    <scope>NUCLEOTIDE SEQUENCE [LARGE SCALE GENOMIC DNA]</scope>
    <source>
        <strain evidence="2">JCM 32226</strain>
    </source>
</reference>
<sequence>MRIFKKYLPLMIARYVKTFFKGRLYIQGRGGYQFEQGKLMMPMQADTLHKHTVQEINQTIANLNKQAA</sequence>
<evidence type="ECO:0000313" key="2">
    <source>
        <dbReference type="Proteomes" id="UP001501321"/>
    </source>
</evidence>
<gene>
    <name evidence="1" type="ORF">GCM10023095_09090</name>
</gene>
<accession>A0ABP8Q1S3</accession>
<keyword evidence="2" id="KW-1185">Reference proteome</keyword>
<dbReference type="InterPro" id="IPR009491">
    <property type="entry name" value="DUF1107"/>
</dbReference>
<comment type="caution">
    <text evidence="1">The sequence shown here is derived from an EMBL/GenBank/DDBJ whole genome shotgun (WGS) entry which is preliminary data.</text>
</comment>
<organism evidence="1 2">
    <name type="scientific">Pseudaeromonas paramecii</name>
    <dbReference type="NCBI Taxonomy" id="2138166"/>
    <lineage>
        <taxon>Bacteria</taxon>
        <taxon>Pseudomonadati</taxon>
        <taxon>Pseudomonadota</taxon>
        <taxon>Gammaproteobacteria</taxon>
        <taxon>Aeromonadales</taxon>
        <taxon>Aeromonadaceae</taxon>
        <taxon>Pseudaeromonas</taxon>
    </lineage>
</organism>
<proteinExistence type="predicted"/>
<name>A0ABP8Q1S3_9GAMM</name>
<dbReference type="Proteomes" id="UP001501321">
    <property type="component" value="Unassembled WGS sequence"/>
</dbReference>
<protein>
    <submittedName>
        <fullName evidence="1">DUF1107 domain-containing protein</fullName>
    </submittedName>
</protein>